<dbReference type="Proteomes" id="UP000095281">
    <property type="component" value="Unplaced"/>
</dbReference>
<reference evidence="2" key="1">
    <citation type="submission" date="2016-11" db="UniProtKB">
        <authorList>
            <consortium name="WormBaseParasite"/>
        </authorList>
    </citation>
    <scope>IDENTIFICATION</scope>
</reference>
<dbReference type="SUPFAM" id="SSF143990">
    <property type="entry name" value="YbiA-like"/>
    <property type="match status" value="1"/>
</dbReference>
<keyword evidence="1" id="KW-1185">Reference proteome</keyword>
<evidence type="ECO:0000313" key="2">
    <source>
        <dbReference type="WBParaSite" id="MhA1_Contig965.frz3.gene7"/>
    </source>
</evidence>
<organism evidence="1 2">
    <name type="scientific">Meloidogyne hapla</name>
    <name type="common">Root-knot nematode worm</name>
    <dbReference type="NCBI Taxonomy" id="6305"/>
    <lineage>
        <taxon>Eukaryota</taxon>
        <taxon>Metazoa</taxon>
        <taxon>Ecdysozoa</taxon>
        <taxon>Nematoda</taxon>
        <taxon>Chromadorea</taxon>
        <taxon>Rhabditida</taxon>
        <taxon>Tylenchina</taxon>
        <taxon>Tylenchomorpha</taxon>
        <taxon>Tylenchoidea</taxon>
        <taxon>Meloidogynidae</taxon>
        <taxon>Meloidogyninae</taxon>
        <taxon>Meloidogyne</taxon>
    </lineage>
</organism>
<dbReference type="Gene3D" id="1.10.357.40">
    <property type="entry name" value="YbiA-like"/>
    <property type="match status" value="1"/>
</dbReference>
<dbReference type="InterPro" id="IPR037238">
    <property type="entry name" value="YbiA-like_sf"/>
</dbReference>
<dbReference type="AlphaFoldDB" id="A0A1I8C1H1"/>
<sequence>MISDPEMEKLSGLFTRMDLQQQQMYTSQSPKEIIGNEGQIIFIFHSRQCGFSNRFPSGFSLLGIHFTTMEKYFVWQKARFFADFEIAEHVLQLQIPIKYTE</sequence>
<accession>A0A1I8C1H1</accession>
<name>A0A1I8C1H1_MELHA</name>
<dbReference type="WBParaSite" id="MhA1_Contig965.frz3.gene7">
    <property type="protein sequence ID" value="MhA1_Contig965.frz3.gene7"/>
    <property type="gene ID" value="MhA1_Contig965.frz3.gene7"/>
</dbReference>
<evidence type="ECO:0000313" key="1">
    <source>
        <dbReference type="Proteomes" id="UP000095281"/>
    </source>
</evidence>
<protein>
    <submittedName>
        <fullName evidence="2">DUF2958 domain-containing protein</fullName>
    </submittedName>
</protein>
<proteinExistence type="predicted"/>